<evidence type="ECO:0000313" key="2">
    <source>
        <dbReference type="Proteomes" id="UP000323242"/>
    </source>
</evidence>
<name>A0A5D4HD58_9ACTN</name>
<dbReference type="Proteomes" id="UP000323242">
    <property type="component" value="Unassembled WGS sequence"/>
</dbReference>
<dbReference type="EMBL" id="VSZQ01000545">
    <property type="protein sequence ID" value="TYR38598.1"/>
    <property type="molecule type" value="Genomic_DNA"/>
</dbReference>
<sequence>MIATCGSARRSLARAFADRDAGPVLLFVEGSAGLGKTHLLRELAELPETPDVARLWWRCGAE</sequence>
<reference evidence="1 2" key="1">
    <citation type="submission" date="2019-08" db="EMBL/GenBank/DDBJ databases">
        <title>Draft genome for granaticin producer strain Streptomyces parvus C05.</title>
        <authorList>
            <person name="Gonzalez-Pimentel J.L."/>
        </authorList>
    </citation>
    <scope>NUCLEOTIDE SEQUENCE [LARGE SCALE GENOMIC DNA]</scope>
    <source>
        <strain evidence="1 2">C05</strain>
    </source>
</reference>
<gene>
    <name evidence="1" type="ORF">FY004_39315</name>
</gene>
<protein>
    <submittedName>
        <fullName evidence="1">Uncharacterized protein</fullName>
    </submittedName>
</protein>
<organism evidence="1 2">
    <name type="scientific">Streptomyces parvus</name>
    <dbReference type="NCBI Taxonomy" id="66428"/>
    <lineage>
        <taxon>Bacteria</taxon>
        <taxon>Bacillati</taxon>
        <taxon>Actinomycetota</taxon>
        <taxon>Actinomycetes</taxon>
        <taxon>Kitasatosporales</taxon>
        <taxon>Streptomycetaceae</taxon>
        <taxon>Streptomyces</taxon>
    </lineage>
</organism>
<evidence type="ECO:0000313" key="1">
    <source>
        <dbReference type="EMBL" id="TYR38598.1"/>
    </source>
</evidence>
<comment type="caution">
    <text evidence="1">The sequence shown here is derived from an EMBL/GenBank/DDBJ whole genome shotgun (WGS) entry which is preliminary data.</text>
</comment>
<dbReference type="AlphaFoldDB" id="A0A5D4HD58"/>
<feature type="non-terminal residue" evidence="1">
    <location>
        <position position="62"/>
    </location>
</feature>
<keyword evidence="2" id="KW-1185">Reference proteome</keyword>
<accession>A0A5D4HD58</accession>
<proteinExistence type="predicted"/>